<dbReference type="EMBL" id="MTHB01000299">
    <property type="protein sequence ID" value="OXC71706.1"/>
    <property type="molecule type" value="Genomic_DNA"/>
</dbReference>
<name>A0A226WKJ1_CABSO</name>
<evidence type="ECO:0000313" key="2">
    <source>
        <dbReference type="Proteomes" id="UP000214720"/>
    </source>
</evidence>
<dbReference type="Proteomes" id="UP000214720">
    <property type="component" value="Unassembled WGS sequence"/>
</dbReference>
<reference evidence="2" key="1">
    <citation type="submission" date="2017-01" db="EMBL/GenBank/DDBJ databases">
        <title>Genome Analysis of Deinococcus marmoris KOPRI26562.</title>
        <authorList>
            <person name="Kim J.H."/>
            <person name="Oh H.-M."/>
        </authorList>
    </citation>
    <scope>NUCLEOTIDE SEQUENCE [LARGE SCALE GENOMIC DNA]</scope>
    <source>
        <strain evidence="2">PAMC 26633</strain>
    </source>
</reference>
<dbReference type="AlphaFoldDB" id="A0A226WKJ1"/>
<proteinExistence type="predicted"/>
<sequence length="46" mass="5343">MYEILSLPYQTETLNRKNSNAGEYDDPPDYSSLFWERQHGYAATGL</sequence>
<organism evidence="1 2">
    <name type="scientific">Caballeronia sordidicola</name>
    <name type="common">Burkholderia sordidicola</name>
    <dbReference type="NCBI Taxonomy" id="196367"/>
    <lineage>
        <taxon>Bacteria</taxon>
        <taxon>Pseudomonadati</taxon>
        <taxon>Pseudomonadota</taxon>
        <taxon>Betaproteobacteria</taxon>
        <taxon>Burkholderiales</taxon>
        <taxon>Burkholderiaceae</taxon>
        <taxon>Caballeronia</taxon>
    </lineage>
</organism>
<comment type="caution">
    <text evidence="1">The sequence shown here is derived from an EMBL/GenBank/DDBJ whole genome shotgun (WGS) entry which is preliminary data.</text>
</comment>
<accession>A0A226WKJ1</accession>
<evidence type="ECO:0000313" key="1">
    <source>
        <dbReference type="EMBL" id="OXC71706.1"/>
    </source>
</evidence>
<protein>
    <submittedName>
        <fullName evidence="1">Uncharacterized protein</fullName>
    </submittedName>
</protein>
<gene>
    <name evidence="1" type="ORF">BSU04_45485</name>
</gene>